<protein>
    <submittedName>
        <fullName evidence="1">Uncharacterized protein</fullName>
    </submittedName>
</protein>
<dbReference type="EMBL" id="CP010519">
    <property type="protein sequence ID" value="AJE81565.1"/>
    <property type="molecule type" value="Genomic_DNA"/>
</dbReference>
<reference evidence="1 2" key="1">
    <citation type="submission" date="2015-01" db="EMBL/GenBank/DDBJ databases">
        <title>Enhanced salinomycin production by adjusting the supply of polyketide extender units in Streptomyce albus DSM 41398.</title>
        <authorList>
            <person name="Lu C."/>
        </authorList>
    </citation>
    <scope>NUCLEOTIDE SEQUENCE [LARGE SCALE GENOMIC DNA]</scope>
    <source>
        <strain evidence="2">ATCC 21838 / DSM 41398 / FERM P-419 / JCM 4703 / NBRC 107858</strain>
    </source>
</reference>
<evidence type="ECO:0000313" key="1">
    <source>
        <dbReference type="EMBL" id="AJE81565.1"/>
    </source>
</evidence>
<keyword evidence="2" id="KW-1185">Reference proteome</keyword>
<dbReference type="Proteomes" id="UP000031523">
    <property type="component" value="Chromosome"/>
</dbReference>
<organism evidence="1 2">
    <name type="scientific">Streptomyces albus (strain ATCC 21838 / DSM 41398 / FERM P-419 / JCM 4703 / NBRC 107858)</name>
    <dbReference type="NCBI Taxonomy" id="1081613"/>
    <lineage>
        <taxon>Bacteria</taxon>
        <taxon>Bacillati</taxon>
        <taxon>Actinomycetota</taxon>
        <taxon>Actinomycetes</taxon>
        <taxon>Kitasatosporales</taxon>
        <taxon>Streptomycetaceae</taxon>
        <taxon>Streptomyces</taxon>
    </lineage>
</organism>
<accession>A0A0B5EQJ5</accession>
<name>A0A0B5EQJ5_STRA4</name>
<proteinExistence type="predicted"/>
<gene>
    <name evidence="1" type="ORF">SLNWT_1189</name>
</gene>
<dbReference type="AlphaFoldDB" id="A0A0B5EQJ5"/>
<evidence type="ECO:0000313" key="2">
    <source>
        <dbReference type="Proteomes" id="UP000031523"/>
    </source>
</evidence>
<dbReference type="KEGG" id="sals:SLNWT_1189"/>
<sequence>MTLSPPGPNLSAYWETLADGLQVQRLALHLPQLREQLLAPPSSIALFAQTPPSALTARPAPLADASAEAVIGQAGLQHWLHMPAEYGTTDAGTNPLAASADQVADTLLGGVTDPVVRVAVAAVCTASAWWTGAFAVIRHLGVHHTSLQPVDTAITLKTLQSATSIVALGTAQRTLSEQLRTASADETVRMAYCRAITESIVVESRLPELLDELGELRLVDLVSTSIPWRGRFTKYAGGTGAGQVE</sequence>